<accession>A0ABZ2N4K7</accession>
<proteinExistence type="inferred from homology"/>
<comment type="function">
    <text evidence="1">Is involved in L-lactate degradation and allows cells to grow with lactate as the sole carbon source.</text>
</comment>
<dbReference type="Proteomes" id="UP001387364">
    <property type="component" value="Chromosome"/>
</dbReference>
<dbReference type="EMBL" id="CP147404">
    <property type="protein sequence ID" value="WXB92485.1"/>
    <property type="molecule type" value="Genomic_DNA"/>
</dbReference>
<dbReference type="Gene3D" id="3.40.50.10420">
    <property type="entry name" value="NagB/RpiA/CoA transferase-like"/>
    <property type="match status" value="1"/>
</dbReference>
<dbReference type="PANTHER" id="PTHR43682">
    <property type="entry name" value="LACTATE UTILIZATION PROTEIN C"/>
    <property type="match status" value="1"/>
</dbReference>
<evidence type="ECO:0000256" key="1">
    <source>
        <dbReference type="HAMAP-Rule" id="MF_02104"/>
    </source>
</evidence>
<dbReference type="InterPro" id="IPR024185">
    <property type="entry name" value="FTHF_cligase-like_sf"/>
</dbReference>
<dbReference type="HAMAP" id="MF_02104">
    <property type="entry name" value="LutC"/>
    <property type="match status" value="1"/>
</dbReference>
<dbReference type="RefSeq" id="WP_338751032.1">
    <property type="nucleotide sequence ID" value="NZ_CP147404.1"/>
</dbReference>
<evidence type="ECO:0000313" key="4">
    <source>
        <dbReference type="Proteomes" id="UP001387364"/>
    </source>
</evidence>
<evidence type="ECO:0000313" key="3">
    <source>
        <dbReference type="EMBL" id="WXB92485.1"/>
    </source>
</evidence>
<dbReference type="InterPro" id="IPR037171">
    <property type="entry name" value="NagB/RpiA_transferase-like"/>
</dbReference>
<sequence>MAGTIHNRDSFLANIASSLGRERKEKVERPKWKFQPQHEVLKDATQDELVEVLREQCKNIHTDFIETSFADLVKTLSEKVDAYGGGPISLWNDERFDEFGLSKLIQETWPAENKEVNVWDPALGQKNIDDAEKANIGITFSDMTLAESGTVVLLSSKEKGRSVSLLPHKYIAIVPKSTIVPRITQAAQAISRKVQAGELAPSCINYITGPSNSADIEMNLVVGVHGPVKAAYIIVNDK</sequence>
<dbReference type="PANTHER" id="PTHR43682:SF1">
    <property type="entry name" value="LACTATE UTILIZATION PROTEIN C"/>
    <property type="match status" value="1"/>
</dbReference>
<keyword evidence="4" id="KW-1185">Reference proteome</keyword>
<dbReference type="InterPro" id="IPR022823">
    <property type="entry name" value="LutC"/>
</dbReference>
<dbReference type="InterPro" id="IPR003741">
    <property type="entry name" value="LUD_dom"/>
</dbReference>
<name>A0ABZ2N4K7_9BACI</name>
<gene>
    <name evidence="1" type="primary">lutC</name>
    <name evidence="3" type="ORF">WDJ61_14805</name>
</gene>
<dbReference type="SUPFAM" id="SSF100950">
    <property type="entry name" value="NagB/RpiA/CoA transferase-like"/>
    <property type="match status" value="1"/>
</dbReference>
<feature type="domain" description="LUD" evidence="2">
    <location>
        <begin position="51"/>
        <end position="235"/>
    </location>
</feature>
<dbReference type="Pfam" id="PF02589">
    <property type="entry name" value="LUD_dom"/>
    <property type="match status" value="1"/>
</dbReference>
<evidence type="ECO:0000259" key="2">
    <source>
        <dbReference type="Pfam" id="PF02589"/>
    </source>
</evidence>
<reference evidence="3 4" key="1">
    <citation type="submission" date="2024-02" db="EMBL/GenBank/DDBJ databases">
        <title>Seven novel Bacillus-like species.</title>
        <authorList>
            <person name="Liu G."/>
        </authorList>
    </citation>
    <scope>NUCLEOTIDE SEQUENCE [LARGE SCALE GENOMIC DNA]</scope>
    <source>
        <strain evidence="3 4">FJAT-52991</strain>
    </source>
</reference>
<organism evidence="3 4">
    <name type="scientific">Bacillus kandeliae</name>
    <dbReference type="NCBI Taxonomy" id="3129297"/>
    <lineage>
        <taxon>Bacteria</taxon>
        <taxon>Bacillati</taxon>
        <taxon>Bacillota</taxon>
        <taxon>Bacilli</taxon>
        <taxon>Bacillales</taxon>
        <taxon>Bacillaceae</taxon>
        <taxon>Bacillus</taxon>
    </lineage>
</organism>
<comment type="similarity">
    <text evidence="1">Belongs to the LutC/YkgG family.</text>
</comment>
<protein>
    <recommendedName>
        <fullName evidence="1">Lactate utilization protein C</fullName>
    </recommendedName>
</protein>